<comment type="caution">
    <text evidence="1">The sequence shown here is derived from an EMBL/GenBank/DDBJ whole genome shotgun (WGS) entry which is preliminary data.</text>
</comment>
<accession>A0A8J3IIB9</accession>
<proteinExistence type="predicted"/>
<name>A0A8J3IIB9_9CHLR</name>
<protein>
    <recommendedName>
        <fullName evidence="3">IS6 family transposase</fullName>
    </recommendedName>
</protein>
<gene>
    <name evidence="1" type="ORF">KSF_002190</name>
</gene>
<keyword evidence="2" id="KW-1185">Reference proteome</keyword>
<organism evidence="1 2">
    <name type="scientific">Reticulibacter mediterranei</name>
    <dbReference type="NCBI Taxonomy" id="2778369"/>
    <lineage>
        <taxon>Bacteria</taxon>
        <taxon>Bacillati</taxon>
        <taxon>Chloroflexota</taxon>
        <taxon>Ktedonobacteria</taxon>
        <taxon>Ktedonobacterales</taxon>
        <taxon>Reticulibacteraceae</taxon>
        <taxon>Reticulibacter</taxon>
    </lineage>
</organism>
<evidence type="ECO:0000313" key="1">
    <source>
        <dbReference type="EMBL" id="GHO90171.1"/>
    </source>
</evidence>
<dbReference type="EMBL" id="BNJK01000001">
    <property type="protein sequence ID" value="GHO90171.1"/>
    <property type="molecule type" value="Genomic_DNA"/>
</dbReference>
<evidence type="ECO:0000313" key="2">
    <source>
        <dbReference type="Proteomes" id="UP000597444"/>
    </source>
</evidence>
<sequence>MNCPYCTASTTRKRTKKTELSYTTFFCSACRRTFNERTGTLFNYLEAPTDVVFLVVLWRLRYKLSLRDVAEMFLERGCVFTHETVRDWEARFAPLVADKTAW</sequence>
<dbReference type="Proteomes" id="UP000597444">
    <property type="component" value="Unassembled WGS sequence"/>
</dbReference>
<dbReference type="AlphaFoldDB" id="A0A8J3IIB9"/>
<evidence type="ECO:0008006" key="3">
    <source>
        <dbReference type="Google" id="ProtNLM"/>
    </source>
</evidence>
<reference evidence="1" key="1">
    <citation type="submission" date="2020-10" db="EMBL/GenBank/DDBJ databases">
        <title>Taxonomic study of unclassified bacteria belonging to the class Ktedonobacteria.</title>
        <authorList>
            <person name="Yabe S."/>
            <person name="Wang C.M."/>
            <person name="Zheng Y."/>
            <person name="Sakai Y."/>
            <person name="Cavaletti L."/>
            <person name="Monciardini P."/>
            <person name="Donadio S."/>
        </authorList>
    </citation>
    <scope>NUCLEOTIDE SEQUENCE</scope>
    <source>
        <strain evidence="1">ID150040</strain>
    </source>
</reference>